<name>A0A2Y9AKD0_9MICO</name>
<evidence type="ECO:0000313" key="2">
    <source>
        <dbReference type="Proteomes" id="UP000250222"/>
    </source>
</evidence>
<dbReference type="NCBIfam" id="NF041823">
    <property type="entry name" value="daptide_RRE"/>
    <property type="match status" value="1"/>
</dbReference>
<dbReference type="AlphaFoldDB" id="A0A2Y9AKD0"/>
<protein>
    <submittedName>
        <fullName evidence="1">Uncharacterized protein</fullName>
    </submittedName>
</protein>
<accession>A0A2Y9AKD0</accession>
<sequence>MVHSAKQTLARWATGIPSGDPAQVVVVSATEQAARARAAGLATADATVLAPTDGDGVSWHYDGGVVEPYAEVVVDDSFVLQVVPYALGRYTPIGGPTLLRVTEVSDLEAYLADADDAVASGTFSALVAGPSTLLADEPALGGWSGDGGPEQRLWVAADGAVSTGPWGARLGDVDSSLEEVTLAWQAAQEGRVPCAVALSAAVADDVRDAALRARPWLGRYLRAVGALRGLAGRGRDGVRVSGFGGHLDPALDGAADATADDAPVLCWDEDQAYLSNGAARRTVQISHELATVVEKLMVLGPEASEAVPATEAERVSAYFAQAGFRLGTSSSRPTVTVGG</sequence>
<dbReference type="RefSeq" id="WP_110853055.1">
    <property type="nucleotide sequence ID" value="NZ_QKLZ01000010.1"/>
</dbReference>
<dbReference type="EMBL" id="UETB01000010">
    <property type="protein sequence ID" value="SSA44790.1"/>
    <property type="molecule type" value="Genomic_DNA"/>
</dbReference>
<proteinExistence type="predicted"/>
<dbReference type="OrthoDB" id="4909190at2"/>
<reference evidence="1 2" key="1">
    <citation type="submission" date="2016-10" db="EMBL/GenBank/DDBJ databases">
        <authorList>
            <person name="Cai Z."/>
        </authorList>
    </citation>
    <scope>NUCLEOTIDE SEQUENCE [LARGE SCALE GENOMIC DNA]</scope>
    <source>
        <strain evidence="1 2">CGMCC 1.10826</strain>
    </source>
</reference>
<gene>
    <name evidence="1" type="ORF">SAMN05216184_11081</name>
</gene>
<evidence type="ECO:0000313" key="1">
    <source>
        <dbReference type="EMBL" id="SSA44790.1"/>
    </source>
</evidence>
<keyword evidence="2" id="KW-1185">Reference proteome</keyword>
<organism evidence="1 2">
    <name type="scientific">Georgenia satyanarayanai</name>
    <dbReference type="NCBI Taxonomy" id="860221"/>
    <lineage>
        <taxon>Bacteria</taxon>
        <taxon>Bacillati</taxon>
        <taxon>Actinomycetota</taxon>
        <taxon>Actinomycetes</taxon>
        <taxon>Micrococcales</taxon>
        <taxon>Bogoriellaceae</taxon>
        <taxon>Georgenia</taxon>
    </lineage>
</organism>
<dbReference type="Proteomes" id="UP000250222">
    <property type="component" value="Unassembled WGS sequence"/>
</dbReference>
<dbReference type="InterPro" id="IPR049693">
    <property type="entry name" value="Daptide_RRE"/>
</dbReference>